<protein>
    <submittedName>
        <fullName evidence="1">Uncharacterized protein</fullName>
    </submittedName>
</protein>
<name>A0A8S5L654_9CAUD</name>
<dbReference type="EMBL" id="BK014638">
    <property type="protein sequence ID" value="DAD65231.1"/>
    <property type="molecule type" value="Genomic_DNA"/>
</dbReference>
<evidence type="ECO:0000313" key="1">
    <source>
        <dbReference type="EMBL" id="DAD65231.1"/>
    </source>
</evidence>
<reference evidence="1" key="1">
    <citation type="journal article" date="2021" name="Proc. Natl. Acad. Sci. U.S.A.">
        <title>A Catalog of Tens of Thousands of Viruses from Human Metagenomes Reveals Hidden Associations with Chronic Diseases.</title>
        <authorList>
            <person name="Tisza M.J."/>
            <person name="Buck C.B."/>
        </authorList>
    </citation>
    <scope>NUCLEOTIDE SEQUENCE</scope>
    <source>
        <strain evidence="1">CtD4R19</strain>
    </source>
</reference>
<sequence length="135" mass="14440">MFRHILNKKLKTMKGINTDFRKGRQNVVFDQVDATIPGGVHIDKTEASARFTDGVIPAGTVVVPHTNGTYKPINAVLSATNVKDAVGLTMSDIVIDDYPLVSIVVAGTVRVSALPDKEKAGAAFLKAALPRITQI</sequence>
<accession>A0A8S5L654</accession>
<proteinExistence type="predicted"/>
<organism evidence="1">
    <name type="scientific">Siphoviridae sp. ctD4R19</name>
    <dbReference type="NCBI Taxonomy" id="2823568"/>
    <lineage>
        <taxon>Viruses</taxon>
        <taxon>Duplodnaviria</taxon>
        <taxon>Heunggongvirae</taxon>
        <taxon>Uroviricota</taxon>
        <taxon>Caudoviricetes</taxon>
    </lineage>
</organism>